<accession>A0AA50KM17</accession>
<proteinExistence type="predicted"/>
<sequence length="135" mass="15624">MLDFLQFDPPDAELVDFYRGYLICATWATGSTHPFSGELLESLVEFEPSPAFQQQAWADCKAFWQTHFARMQNLCIKHYTDWVQMGHDFWLTRNGHGSGFWDRGYGSEGQLLTQAAEQYSEIHLYLGDDLLIYGE</sequence>
<reference evidence="1 2" key="1">
    <citation type="submission" date="2023-02" db="EMBL/GenBank/DDBJ databases">
        <title>Complete genome sequence of a novel bacterium Oceanimonas sp. NTOU-MSR1 isolated from marine coast sediment.</title>
        <authorList>
            <person name="Yang H.-T."/>
            <person name="Chen Y.-L."/>
            <person name="Ho Y.-N."/>
        </authorList>
    </citation>
    <scope>NUCLEOTIDE SEQUENCE [LARGE SCALE GENOMIC DNA]</scope>
    <source>
        <strain evidence="1 2">NTOU-MSR1</strain>
    </source>
</reference>
<keyword evidence="2" id="KW-1185">Reference proteome</keyword>
<organism evidence="1 2">
    <name type="scientific">Oceanimonas pelagia</name>
    <dbReference type="NCBI Taxonomy" id="3028314"/>
    <lineage>
        <taxon>Bacteria</taxon>
        <taxon>Pseudomonadati</taxon>
        <taxon>Pseudomonadota</taxon>
        <taxon>Gammaproteobacteria</taxon>
        <taxon>Aeromonadales</taxon>
        <taxon>Aeromonadaceae</taxon>
        <taxon>Oceanimonas</taxon>
    </lineage>
</organism>
<dbReference type="KEGG" id="ope:PU634_10500"/>
<dbReference type="EMBL" id="CP118224">
    <property type="protein sequence ID" value="WMC09546.1"/>
    <property type="molecule type" value="Genomic_DNA"/>
</dbReference>
<dbReference type="RefSeq" id="WP_306760741.1">
    <property type="nucleotide sequence ID" value="NZ_CP118224.1"/>
</dbReference>
<name>A0AA50KM17_9GAMM</name>
<protein>
    <submittedName>
        <fullName evidence="1">Uncharacterized protein</fullName>
    </submittedName>
</protein>
<dbReference type="Proteomes" id="UP001223802">
    <property type="component" value="Chromosome"/>
</dbReference>
<evidence type="ECO:0000313" key="1">
    <source>
        <dbReference type="EMBL" id="WMC09546.1"/>
    </source>
</evidence>
<evidence type="ECO:0000313" key="2">
    <source>
        <dbReference type="Proteomes" id="UP001223802"/>
    </source>
</evidence>
<dbReference type="AlphaFoldDB" id="A0AA50KM17"/>
<gene>
    <name evidence="1" type="ORF">PU634_10500</name>
</gene>